<accession>A0A444U5S0</accession>
<keyword evidence="2" id="KW-1185">Reference proteome</keyword>
<evidence type="ECO:0000313" key="1">
    <source>
        <dbReference type="EMBL" id="RXM30491.1"/>
    </source>
</evidence>
<dbReference type="Proteomes" id="UP000289886">
    <property type="component" value="Unassembled WGS sequence"/>
</dbReference>
<gene>
    <name evidence="1" type="ORF">EOD39_7851</name>
</gene>
<reference evidence="1 2" key="1">
    <citation type="submission" date="2019-01" db="EMBL/GenBank/DDBJ databases">
        <title>Draft Genome and Complete Hox-Cluster Characterization of the Sterlet Sturgeon (Acipenser ruthenus).</title>
        <authorList>
            <person name="Wei Q."/>
        </authorList>
    </citation>
    <scope>NUCLEOTIDE SEQUENCE [LARGE SCALE GENOMIC DNA]</scope>
    <source>
        <strain evidence="1">WHYD16114868_AA</strain>
        <tissue evidence="1">Blood</tissue>
    </source>
</reference>
<organism evidence="1 2">
    <name type="scientific">Acipenser ruthenus</name>
    <name type="common">Sterlet sturgeon</name>
    <dbReference type="NCBI Taxonomy" id="7906"/>
    <lineage>
        <taxon>Eukaryota</taxon>
        <taxon>Metazoa</taxon>
        <taxon>Chordata</taxon>
        <taxon>Craniata</taxon>
        <taxon>Vertebrata</taxon>
        <taxon>Euteleostomi</taxon>
        <taxon>Actinopterygii</taxon>
        <taxon>Chondrostei</taxon>
        <taxon>Acipenseriformes</taxon>
        <taxon>Acipenseridae</taxon>
        <taxon>Acipenser</taxon>
    </lineage>
</organism>
<evidence type="ECO:0000313" key="2">
    <source>
        <dbReference type="Proteomes" id="UP000289886"/>
    </source>
</evidence>
<name>A0A444U5S0_ACIRT</name>
<protein>
    <submittedName>
        <fullName evidence="1">Uncharacterized protein</fullName>
    </submittedName>
</protein>
<comment type="caution">
    <text evidence="1">The sequence shown here is derived from an EMBL/GenBank/DDBJ whole genome shotgun (WGS) entry which is preliminary data.</text>
</comment>
<dbReference type="EMBL" id="SCEB01215264">
    <property type="protein sequence ID" value="RXM30491.1"/>
    <property type="molecule type" value="Genomic_DNA"/>
</dbReference>
<proteinExistence type="predicted"/>
<dbReference type="AlphaFoldDB" id="A0A444U5S0"/>
<sequence>MEEILKTVLQATAAQQHATEVQQATNHIIIEQADRDWQEWQSVPGPQLIISARASNQCNTTKYGSALGRVPSFRKADRKAVCVEKAKPSRAPVWVSGIVPV</sequence>